<sequence>MSARTKALLKRVGAVEKAVSSRYGGDSIEECGRYFRALDGLRKQDYLIIATDDEIAAHAIKQGVEPETLIRFAGIMNQVVIDDDC</sequence>
<name>A0AAN1QHE9_AERVE</name>
<evidence type="ECO:0000313" key="2">
    <source>
        <dbReference type="Proteomes" id="UP000267614"/>
    </source>
</evidence>
<organism evidence="1 2">
    <name type="scientific">Aeromonas veronii</name>
    <dbReference type="NCBI Taxonomy" id="654"/>
    <lineage>
        <taxon>Bacteria</taxon>
        <taxon>Pseudomonadati</taxon>
        <taxon>Pseudomonadota</taxon>
        <taxon>Gammaproteobacteria</taxon>
        <taxon>Aeromonadales</taxon>
        <taxon>Aeromonadaceae</taxon>
        <taxon>Aeromonas</taxon>
    </lineage>
</organism>
<dbReference type="AlphaFoldDB" id="A0AAN1QHE9"/>
<protein>
    <submittedName>
        <fullName evidence="1">Uncharacterized protein</fullName>
    </submittedName>
</protein>
<reference evidence="1 2" key="1">
    <citation type="submission" date="2018-11" db="EMBL/GenBank/DDBJ databases">
        <title>Complete genome sequence of multidrug-resistant Aeromonas veronii strain MS-18-37.</title>
        <authorList>
            <person name="Abdelhamed H."/>
            <person name="Lawrence M."/>
            <person name="Waldbieser G."/>
        </authorList>
    </citation>
    <scope>NUCLEOTIDE SEQUENCE [LARGE SCALE GENOMIC DNA]</scope>
    <source>
        <strain evidence="1 2">MS-18-37</strain>
    </source>
</reference>
<gene>
    <name evidence="1" type="ORF">EFI48_17645</name>
</gene>
<dbReference type="EMBL" id="CP033604">
    <property type="protein sequence ID" value="AYV38489.1"/>
    <property type="molecule type" value="Genomic_DNA"/>
</dbReference>
<proteinExistence type="predicted"/>
<evidence type="ECO:0000313" key="1">
    <source>
        <dbReference type="EMBL" id="AYV38489.1"/>
    </source>
</evidence>
<dbReference type="Proteomes" id="UP000267614">
    <property type="component" value="Chromosome"/>
</dbReference>
<accession>A0AAN1QHE9</accession>
<dbReference type="RefSeq" id="WP_123173728.1">
    <property type="nucleotide sequence ID" value="NZ_CP033604.1"/>
</dbReference>